<keyword evidence="11 14" id="KW-1133">Transmembrane helix</keyword>
<evidence type="ECO:0000313" key="18">
    <source>
        <dbReference type="Proteomes" id="UP000323824"/>
    </source>
</evidence>
<feature type="domain" description="Penicillin-binding protein dimerisation" evidence="16">
    <location>
        <begin position="53"/>
        <end position="225"/>
    </location>
</feature>
<evidence type="ECO:0000256" key="6">
    <source>
        <dbReference type="ARBA" id="ARBA00022670"/>
    </source>
</evidence>
<proteinExistence type="predicted"/>
<evidence type="ECO:0000256" key="4">
    <source>
        <dbReference type="ARBA" id="ARBA00022519"/>
    </source>
</evidence>
<dbReference type="GO" id="GO:0008360">
    <property type="term" value="P:regulation of cell shape"/>
    <property type="evidence" value="ECO:0007669"/>
    <property type="project" value="UniProtKB-KW"/>
</dbReference>
<dbReference type="GO" id="GO:0009252">
    <property type="term" value="P:peptidoglycan biosynthetic process"/>
    <property type="evidence" value="ECO:0007669"/>
    <property type="project" value="UniProtKB-KW"/>
</dbReference>
<keyword evidence="3" id="KW-1003">Cell membrane</keyword>
<evidence type="ECO:0000256" key="11">
    <source>
        <dbReference type="ARBA" id="ARBA00022989"/>
    </source>
</evidence>
<dbReference type="OrthoDB" id="9804124at2"/>
<dbReference type="SUPFAM" id="SSF56601">
    <property type="entry name" value="beta-lactamase/transpeptidase-like"/>
    <property type="match status" value="1"/>
</dbReference>
<evidence type="ECO:0000259" key="16">
    <source>
        <dbReference type="Pfam" id="PF03717"/>
    </source>
</evidence>
<keyword evidence="8" id="KW-0378">Hydrolase</keyword>
<evidence type="ECO:0000256" key="3">
    <source>
        <dbReference type="ARBA" id="ARBA00022475"/>
    </source>
</evidence>
<evidence type="ECO:0000256" key="9">
    <source>
        <dbReference type="ARBA" id="ARBA00022960"/>
    </source>
</evidence>
<dbReference type="Pfam" id="PF03717">
    <property type="entry name" value="PBP_dimer"/>
    <property type="match status" value="1"/>
</dbReference>
<dbReference type="Pfam" id="PF00905">
    <property type="entry name" value="Transpeptidase"/>
    <property type="match status" value="1"/>
</dbReference>
<evidence type="ECO:0000313" key="17">
    <source>
        <dbReference type="EMBL" id="QEN05899.1"/>
    </source>
</evidence>
<evidence type="ECO:0000256" key="8">
    <source>
        <dbReference type="ARBA" id="ARBA00022801"/>
    </source>
</evidence>
<dbReference type="Proteomes" id="UP000323824">
    <property type="component" value="Chromosome"/>
</dbReference>
<dbReference type="Gene3D" id="3.90.1310.10">
    <property type="entry name" value="Penicillin-binding protein 2a (Domain 2)"/>
    <property type="match status" value="1"/>
</dbReference>
<dbReference type="SUPFAM" id="SSF56519">
    <property type="entry name" value="Penicillin binding protein dimerisation domain"/>
    <property type="match status" value="1"/>
</dbReference>
<dbReference type="RefSeq" id="WP_149569133.1">
    <property type="nucleotide sequence ID" value="NZ_CP035807.1"/>
</dbReference>
<comment type="subcellular location">
    <subcellularLocation>
        <location evidence="2">Cell membrane</location>
    </subcellularLocation>
    <subcellularLocation>
        <location evidence="1">Membrane</location>
        <topology evidence="1">Single-pass membrane protein</topology>
    </subcellularLocation>
</comment>
<keyword evidence="4" id="KW-0997">Cell inner membrane</keyword>
<dbReference type="PANTHER" id="PTHR30627:SF2">
    <property type="entry name" value="PEPTIDOGLYCAN D,D-TRANSPEPTIDASE MRDA"/>
    <property type="match status" value="1"/>
</dbReference>
<dbReference type="PANTHER" id="PTHR30627">
    <property type="entry name" value="PEPTIDOGLYCAN D,D-TRANSPEPTIDASE"/>
    <property type="match status" value="1"/>
</dbReference>
<dbReference type="InterPro" id="IPR001460">
    <property type="entry name" value="PCN-bd_Tpept"/>
</dbReference>
<dbReference type="GO" id="GO:0071972">
    <property type="term" value="F:peptidoglycan L,D-transpeptidase activity"/>
    <property type="evidence" value="ECO:0007669"/>
    <property type="project" value="TreeGrafter"/>
</dbReference>
<dbReference type="GO" id="GO:0005886">
    <property type="term" value="C:plasma membrane"/>
    <property type="evidence" value="ECO:0007669"/>
    <property type="project" value="UniProtKB-SubCell"/>
</dbReference>
<accession>A0A5C1QFQ0</accession>
<keyword evidence="12 14" id="KW-0472">Membrane</keyword>
<dbReference type="Gene3D" id="3.40.710.10">
    <property type="entry name" value="DD-peptidase/beta-lactamase superfamily"/>
    <property type="match status" value="1"/>
</dbReference>
<evidence type="ECO:0000259" key="15">
    <source>
        <dbReference type="Pfam" id="PF00905"/>
    </source>
</evidence>
<keyword evidence="9" id="KW-0133">Cell shape</keyword>
<evidence type="ECO:0000256" key="13">
    <source>
        <dbReference type="ARBA" id="ARBA00023316"/>
    </source>
</evidence>
<keyword evidence="13" id="KW-0961">Cell wall biogenesis/degradation</keyword>
<keyword evidence="7 14" id="KW-0812">Transmembrane</keyword>
<gene>
    <name evidence="17" type="primary">mrdA</name>
    <name evidence="17" type="ORF">EW093_14750</name>
</gene>
<keyword evidence="6" id="KW-0645">Protease</keyword>
<evidence type="ECO:0000256" key="2">
    <source>
        <dbReference type="ARBA" id="ARBA00004236"/>
    </source>
</evidence>
<dbReference type="Gene3D" id="3.30.1390.30">
    <property type="entry name" value="Penicillin-binding protein 2a, domain 3"/>
    <property type="match status" value="1"/>
</dbReference>
<dbReference type="AlphaFoldDB" id="A0A5C1QFQ0"/>
<dbReference type="InterPro" id="IPR012338">
    <property type="entry name" value="Beta-lactam/transpept-like"/>
</dbReference>
<feature type="domain" description="Penicillin-binding protein transpeptidase" evidence="15">
    <location>
        <begin position="261"/>
        <end position="570"/>
    </location>
</feature>
<dbReference type="EMBL" id="CP035807">
    <property type="protein sequence ID" value="QEN05899.1"/>
    <property type="molecule type" value="Genomic_DNA"/>
</dbReference>
<keyword evidence="18" id="KW-1185">Reference proteome</keyword>
<keyword evidence="10" id="KW-0573">Peptidoglycan synthesis</keyword>
<dbReference type="InterPro" id="IPR017790">
    <property type="entry name" value="Penicillin-binding_protein_2"/>
</dbReference>
<evidence type="ECO:0000256" key="1">
    <source>
        <dbReference type="ARBA" id="ARBA00004167"/>
    </source>
</evidence>
<dbReference type="NCBIfam" id="TIGR03423">
    <property type="entry name" value="pbp2_mrdA"/>
    <property type="match status" value="1"/>
</dbReference>
<dbReference type="GO" id="GO:0071555">
    <property type="term" value="P:cell wall organization"/>
    <property type="evidence" value="ECO:0007669"/>
    <property type="project" value="UniProtKB-KW"/>
</dbReference>
<feature type="transmembrane region" description="Helical" evidence="14">
    <location>
        <begin position="12"/>
        <end position="29"/>
    </location>
</feature>
<dbReference type="KEGG" id="sper:EW093_14750"/>
<dbReference type="InterPro" id="IPR005311">
    <property type="entry name" value="PBP_dimer"/>
</dbReference>
<reference evidence="17 18" key="2">
    <citation type="submission" date="2019-09" db="EMBL/GenBank/DDBJ databases">
        <title>Complete Genome Sequence and Methylome Analysis of free living Spirochaetas.</title>
        <authorList>
            <person name="Leshcheva N."/>
            <person name="Mikheeva N."/>
        </authorList>
    </citation>
    <scope>NUCLEOTIDE SEQUENCE [LARGE SCALE GENOMIC DNA]</scope>
    <source>
        <strain evidence="17 18">P</strain>
    </source>
</reference>
<evidence type="ECO:0000256" key="5">
    <source>
        <dbReference type="ARBA" id="ARBA00022645"/>
    </source>
</evidence>
<dbReference type="InterPro" id="IPR050515">
    <property type="entry name" value="Beta-lactam/transpept"/>
</dbReference>
<sequence length="612" mass="69002">MDHSVNKFRIYTLLAIVVLSFGYNLYHLYKMQVIDQIMYQKKATAVSSRSTSIRAPRGEIYDRNYDVPYVDNTESFSVVINPASVESEEYPELIEKLALYLEVDKSIIEKKLPYSVRRSYKNIEILDSVSYDKIVSIAENIDHLPGVSWESIPIRNYLFSGSISHILGYVGNISQSEFQVLYNDGYTLNDDIGKNGVEKQYDIVLKGKNGLKYKTVDVKGRKLDKENLKEDIAPIPGKNLVLTIDRKIQTLAEKALGERKGSVVVLKPSTGEILAMVSYPWYEPSEFYIPGKNAFGNILLDEDKPLLNRAIQGYAPASTFKIIMSAAALEEEVPEDLTVECTGRVFYGDRYFGCWNRAGHGTVNLESALENSCNIYFYTIGRDYLGIDKINTYAREFGFGQTSGIDLPNEAAGQVPTPEWVKKKYDVTWTHGDTMNVSIGQGRTLATPLQIADQLAFILNGGVVYKPHVVKEIVDPLTGEVLEVIPREVILKSSYKPETFEKVKSYMRGVITEGTAKYAISTKAVEIAAKTGTGEVGFSDKFHDWFVSYGPYDAPPEEQVVMVVMIEASNDLDKYRPWAPKATNLIYQGIFAEQTFEEVVKTLRPYYLRELF</sequence>
<evidence type="ECO:0000256" key="10">
    <source>
        <dbReference type="ARBA" id="ARBA00022984"/>
    </source>
</evidence>
<evidence type="ECO:0000256" key="12">
    <source>
        <dbReference type="ARBA" id="ARBA00023136"/>
    </source>
</evidence>
<protein>
    <submittedName>
        <fullName evidence="17">Penicillin-binding protein 2</fullName>
    </submittedName>
</protein>
<dbReference type="GO" id="GO:0009002">
    <property type="term" value="F:serine-type D-Ala-D-Ala carboxypeptidase activity"/>
    <property type="evidence" value="ECO:0007669"/>
    <property type="project" value="InterPro"/>
</dbReference>
<reference evidence="17 18" key="1">
    <citation type="submission" date="2019-02" db="EMBL/GenBank/DDBJ databases">
        <authorList>
            <person name="Fomenkov A."/>
            <person name="Dubinina G."/>
            <person name="Grabovich M."/>
            <person name="Vincze T."/>
            <person name="Roberts R.J."/>
        </authorList>
    </citation>
    <scope>NUCLEOTIDE SEQUENCE [LARGE SCALE GENOMIC DNA]</scope>
    <source>
        <strain evidence="17 18">P</strain>
    </source>
</reference>
<keyword evidence="5" id="KW-0121">Carboxypeptidase</keyword>
<dbReference type="GO" id="GO:0006508">
    <property type="term" value="P:proteolysis"/>
    <property type="evidence" value="ECO:0007669"/>
    <property type="project" value="UniProtKB-KW"/>
</dbReference>
<evidence type="ECO:0000256" key="14">
    <source>
        <dbReference type="SAM" id="Phobius"/>
    </source>
</evidence>
<evidence type="ECO:0000256" key="7">
    <source>
        <dbReference type="ARBA" id="ARBA00022692"/>
    </source>
</evidence>
<dbReference type="InterPro" id="IPR036138">
    <property type="entry name" value="PBP_dimer_sf"/>
</dbReference>
<name>A0A5C1QFQ0_9SPIO</name>
<organism evidence="17 18">
    <name type="scientific">Thiospirochaeta perfilievii</name>
    <dbReference type="NCBI Taxonomy" id="252967"/>
    <lineage>
        <taxon>Bacteria</taxon>
        <taxon>Pseudomonadati</taxon>
        <taxon>Spirochaetota</taxon>
        <taxon>Spirochaetia</taxon>
        <taxon>Spirochaetales</taxon>
        <taxon>Spirochaetaceae</taxon>
        <taxon>Thiospirochaeta</taxon>
    </lineage>
</organism>
<dbReference type="GO" id="GO:0008658">
    <property type="term" value="F:penicillin binding"/>
    <property type="evidence" value="ECO:0007669"/>
    <property type="project" value="InterPro"/>
</dbReference>